<dbReference type="InterPro" id="IPR029499">
    <property type="entry name" value="PduO-typ"/>
</dbReference>
<evidence type="ECO:0000256" key="1">
    <source>
        <dbReference type="ARBA" id="ARBA00022679"/>
    </source>
</evidence>
<gene>
    <name evidence="6" type="ORF">HNR46_000360</name>
</gene>
<accession>A0A840V8N0</accession>
<dbReference type="Pfam" id="PF01923">
    <property type="entry name" value="Cob_adeno_trans"/>
    <property type="match status" value="1"/>
</dbReference>
<keyword evidence="4" id="KW-0169">Cobalamin biosynthesis</keyword>
<dbReference type="SUPFAM" id="SSF89028">
    <property type="entry name" value="Cobalamin adenosyltransferase-like"/>
    <property type="match status" value="1"/>
</dbReference>
<comment type="similarity">
    <text evidence="4">Belongs to the Cob(I)alamin adenosyltransferase family.</text>
</comment>
<comment type="caution">
    <text evidence="6">The sequence shown here is derived from an EMBL/GenBank/DDBJ whole genome shotgun (WGS) entry which is preliminary data.</text>
</comment>
<evidence type="ECO:0000313" key="6">
    <source>
        <dbReference type="EMBL" id="MBB5350139.1"/>
    </source>
</evidence>
<evidence type="ECO:0000313" key="7">
    <source>
        <dbReference type="Proteomes" id="UP000557717"/>
    </source>
</evidence>
<sequence length="174" mass="19586">MKIVTKRGDEGETDLLFGRRMQKSSLRAEVLGTLDELNSALGWARAAGLSEEVEGIVDRVQAKLVGLMGELACLPEDVERYREKGFDRVEAGDVEWLESEAENFEDRDIRFTGWARPGADGTLARAGLDFARSIARRAERRTWELHESEGPISVSVRLYFNRLSDLLWLMARAG</sequence>
<dbReference type="GO" id="GO:0009236">
    <property type="term" value="P:cobalamin biosynthetic process"/>
    <property type="evidence" value="ECO:0007669"/>
    <property type="project" value="UniProtKB-UniRule"/>
</dbReference>
<evidence type="ECO:0000256" key="4">
    <source>
        <dbReference type="RuleBase" id="RU366026"/>
    </source>
</evidence>
<feature type="domain" description="Cobalamin adenosyltransferase-like" evidence="5">
    <location>
        <begin position="3"/>
        <end position="173"/>
    </location>
</feature>
<dbReference type="PANTHER" id="PTHR12213">
    <property type="entry name" value="CORRINOID ADENOSYLTRANSFERASE"/>
    <property type="match status" value="1"/>
</dbReference>
<keyword evidence="1 4" id="KW-0808">Transferase</keyword>
<dbReference type="Gene3D" id="1.20.1200.10">
    <property type="entry name" value="Cobalamin adenosyltransferase-like"/>
    <property type="match status" value="1"/>
</dbReference>
<dbReference type="AlphaFoldDB" id="A0A840V8N0"/>
<dbReference type="InterPro" id="IPR016030">
    <property type="entry name" value="CblAdoTrfase-like"/>
</dbReference>
<keyword evidence="7" id="KW-1185">Reference proteome</keyword>
<comment type="catalytic activity">
    <reaction evidence="4">
        <text>2 cob(II)yrinate a,c diamide + reduced [electron-transfer flavoprotein] + 2 ATP = 2 adenosylcob(III)yrinate a,c-diamide + 2 triphosphate + oxidized [electron-transfer flavoprotein] + 3 H(+)</text>
        <dbReference type="Rhea" id="RHEA:11528"/>
        <dbReference type="Rhea" id="RHEA-COMP:10685"/>
        <dbReference type="Rhea" id="RHEA-COMP:10686"/>
        <dbReference type="ChEBI" id="CHEBI:15378"/>
        <dbReference type="ChEBI" id="CHEBI:18036"/>
        <dbReference type="ChEBI" id="CHEBI:30616"/>
        <dbReference type="ChEBI" id="CHEBI:57692"/>
        <dbReference type="ChEBI" id="CHEBI:58307"/>
        <dbReference type="ChEBI" id="CHEBI:58503"/>
        <dbReference type="ChEBI" id="CHEBI:58537"/>
        <dbReference type="EC" id="2.5.1.17"/>
    </reaction>
</comment>
<dbReference type="RefSeq" id="WP_184015200.1">
    <property type="nucleotide sequence ID" value="NZ_JACHFD010000001.1"/>
</dbReference>
<organism evidence="6 7">
    <name type="scientific">Haloferula luteola</name>
    <dbReference type="NCBI Taxonomy" id="595692"/>
    <lineage>
        <taxon>Bacteria</taxon>
        <taxon>Pseudomonadati</taxon>
        <taxon>Verrucomicrobiota</taxon>
        <taxon>Verrucomicrobiia</taxon>
        <taxon>Verrucomicrobiales</taxon>
        <taxon>Verrucomicrobiaceae</taxon>
        <taxon>Haloferula</taxon>
    </lineage>
</organism>
<dbReference type="UniPathway" id="UPA00148">
    <property type="reaction ID" value="UER00233"/>
</dbReference>
<name>A0A840V8N0_9BACT</name>
<dbReference type="EC" id="2.5.1.17" evidence="4"/>
<dbReference type="PANTHER" id="PTHR12213:SF0">
    <property type="entry name" value="CORRINOID ADENOSYLTRANSFERASE MMAB"/>
    <property type="match status" value="1"/>
</dbReference>
<dbReference type="NCBIfam" id="TIGR00636">
    <property type="entry name" value="PduO_Nterm"/>
    <property type="match status" value="1"/>
</dbReference>
<dbReference type="GO" id="GO:0005524">
    <property type="term" value="F:ATP binding"/>
    <property type="evidence" value="ECO:0007669"/>
    <property type="project" value="UniProtKB-UniRule"/>
</dbReference>
<comment type="catalytic activity">
    <reaction evidence="4">
        <text>2 cob(II)alamin + reduced [electron-transfer flavoprotein] + 2 ATP = 2 adenosylcob(III)alamin + 2 triphosphate + oxidized [electron-transfer flavoprotein] + 3 H(+)</text>
        <dbReference type="Rhea" id="RHEA:28671"/>
        <dbReference type="Rhea" id="RHEA-COMP:10685"/>
        <dbReference type="Rhea" id="RHEA-COMP:10686"/>
        <dbReference type="ChEBI" id="CHEBI:15378"/>
        <dbReference type="ChEBI" id="CHEBI:16304"/>
        <dbReference type="ChEBI" id="CHEBI:18036"/>
        <dbReference type="ChEBI" id="CHEBI:18408"/>
        <dbReference type="ChEBI" id="CHEBI:30616"/>
        <dbReference type="ChEBI" id="CHEBI:57692"/>
        <dbReference type="ChEBI" id="CHEBI:58307"/>
        <dbReference type="EC" id="2.5.1.17"/>
    </reaction>
</comment>
<proteinExistence type="inferred from homology"/>
<reference evidence="6 7" key="1">
    <citation type="submission" date="2020-08" db="EMBL/GenBank/DDBJ databases">
        <title>Genomic Encyclopedia of Type Strains, Phase IV (KMG-IV): sequencing the most valuable type-strain genomes for metagenomic binning, comparative biology and taxonomic classification.</title>
        <authorList>
            <person name="Goeker M."/>
        </authorList>
    </citation>
    <scope>NUCLEOTIDE SEQUENCE [LARGE SCALE GENOMIC DNA]</scope>
    <source>
        <strain evidence="6 7">YC6886</strain>
    </source>
</reference>
<dbReference type="InterPro" id="IPR036451">
    <property type="entry name" value="CblAdoTrfase-like_sf"/>
</dbReference>
<dbReference type="Proteomes" id="UP000557717">
    <property type="component" value="Unassembled WGS sequence"/>
</dbReference>
<dbReference type="GO" id="GO:0008817">
    <property type="term" value="F:corrinoid adenosyltransferase activity"/>
    <property type="evidence" value="ECO:0007669"/>
    <property type="project" value="UniProtKB-UniRule"/>
</dbReference>
<evidence type="ECO:0000256" key="2">
    <source>
        <dbReference type="ARBA" id="ARBA00022741"/>
    </source>
</evidence>
<protein>
    <recommendedName>
        <fullName evidence="4">Corrinoid adenosyltransferase</fullName>
        <ecNumber evidence="4">2.5.1.17</ecNumber>
    </recommendedName>
    <alternativeName>
        <fullName evidence="4">Cob(II)alamin adenosyltransferase</fullName>
    </alternativeName>
    <alternativeName>
        <fullName evidence="4">Cob(II)yrinic acid a,c-diamide adenosyltransferase</fullName>
    </alternativeName>
    <alternativeName>
        <fullName evidence="4">Cobinamide/cobalamin adenosyltransferase</fullName>
    </alternativeName>
</protein>
<evidence type="ECO:0000259" key="5">
    <source>
        <dbReference type="Pfam" id="PF01923"/>
    </source>
</evidence>
<dbReference type="EMBL" id="JACHFD010000001">
    <property type="protein sequence ID" value="MBB5350139.1"/>
    <property type="molecule type" value="Genomic_DNA"/>
</dbReference>
<keyword evidence="2 4" id="KW-0547">Nucleotide-binding</keyword>
<comment type="pathway">
    <text evidence="4">Cofactor biosynthesis; adenosylcobalamin biosynthesis; adenosylcobalamin from cob(II)yrinate a,c-diamide: step 2/7.</text>
</comment>
<evidence type="ECO:0000256" key="3">
    <source>
        <dbReference type="ARBA" id="ARBA00022840"/>
    </source>
</evidence>
<keyword evidence="3 4" id="KW-0067">ATP-binding</keyword>